<sequence>MTFSEDKDRFVNIATHNFSRPLLLEARWSFVKHDENETTKMHRLSTPGEKDGRCVGDAAFWTHPTVAASSSSVRKSHEEAGARMKDWPALFTVVSMAVSVSVAAGVEAGSAVAAAQERALLEVVLFETTENGKYRTYTYELYGQFSGAGAKLSAEGDIVQERSSDECVVAGCVVNLWLLLSWSLTSLPTEFKRSRSLPPWRRPRALGRAARVKVGFGASHCRPAAINGKMPSEDSPVSTELVS</sequence>
<dbReference type="eggNOG" id="ENOG502SBHJ">
    <property type="taxonomic scope" value="Eukaryota"/>
</dbReference>
<dbReference type="Proteomes" id="UP000014500">
    <property type="component" value="Unassembled WGS sequence"/>
</dbReference>
<organism evidence="1 2">
    <name type="scientific">Strigamia maritima</name>
    <name type="common">European centipede</name>
    <name type="synonym">Geophilus maritimus</name>
    <dbReference type="NCBI Taxonomy" id="126957"/>
    <lineage>
        <taxon>Eukaryota</taxon>
        <taxon>Metazoa</taxon>
        <taxon>Ecdysozoa</taxon>
        <taxon>Arthropoda</taxon>
        <taxon>Myriapoda</taxon>
        <taxon>Chilopoda</taxon>
        <taxon>Pleurostigmophora</taxon>
        <taxon>Geophilomorpha</taxon>
        <taxon>Linotaeniidae</taxon>
        <taxon>Strigamia</taxon>
    </lineage>
</organism>
<protein>
    <submittedName>
        <fullName evidence="1">Uncharacterized protein</fullName>
    </submittedName>
</protein>
<proteinExistence type="predicted"/>
<name>T1IXE2_STRMM</name>
<evidence type="ECO:0000313" key="2">
    <source>
        <dbReference type="Proteomes" id="UP000014500"/>
    </source>
</evidence>
<dbReference type="EMBL" id="JH431646">
    <property type="status" value="NOT_ANNOTATED_CDS"/>
    <property type="molecule type" value="Genomic_DNA"/>
</dbReference>
<dbReference type="HOGENOM" id="CLU_1143820_0_0_1"/>
<dbReference type="AlphaFoldDB" id="T1IXE2"/>
<dbReference type="EnsemblMetazoa" id="SMAR005874-RA">
    <property type="protein sequence ID" value="SMAR005874-PA"/>
    <property type="gene ID" value="SMAR005874"/>
</dbReference>
<reference evidence="1" key="2">
    <citation type="submission" date="2015-02" db="UniProtKB">
        <authorList>
            <consortium name="EnsemblMetazoa"/>
        </authorList>
    </citation>
    <scope>IDENTIFICATION</scope>
</reference>
<accession>T1IXE2</accession>
<dbReference type="STRING" id="126957.T1IXE2"/>
<evidence type="ECO:0000313" key="1">
    <source>
        <dbReference type="EnsemblMetazoa" id="SMAR005874-PA"/>
    </source>
</evidence>
<dbReference type="Gene3D" id="3.50.30.30">
    <property type="match status" value="1"/>
</dbReference>
<reference evidence="2" key="1">
    <citation type="submission" date="2011-05" db="EMBL/GenBank/DDBJ databases">
        <authorList>
            <person name="Richards S.R."/>
            <person name="Qu J."/>
            <person name="Jiang H."/>
            <person name="Jhangiani S.N."/>
            <person name="Agravi P."/>
            <person name="Goodspeed R."/>
            <person name="Gross S."/>
            <person name="Mandapat C."/>
            <person name="Jackson L."/>
            <person name="Mathew T."/>
            <person name="Pu L."/>
            <person name="Thornton R."/>
            <person name="Saada N."/>
            <person name="Wilczek-Boney K.B."/>
            <person name="Lee S."/>
            <person name="Kovar C."/>
            <person name="Wu Y."/>
            <person name="Scherer S.E."/>
            <person name="Worley K.C."/>
            <person name="Muzny D.M."/>
            <person name="Gibbs R."/>
        </authorList>
    </citation>
    <scope>NUCLEOTIDE SEQUENCE</scope>
    <source>
        <strain evidence="2">Brora</strain>
    </source>
</reference>
<keyword evidence="2" id="KW-1185">Reference proteome</keyword>